<dbReference type="EMBL" id="JBBPBM010000015">
    <property type="protein sequence ID" value="KAK8558791.1"/>
    <property type="molecule type" value="Genomic_DNA"/>
</dbReference>
<keyword evidence="3" id="KW-1185">Reference proteome</keyword>
<proteinExistence type="predicted"/>
<keyword evidence="1" id="KW-0472">Membrane</keyword>
<keyword evidence="1" id="KW-0812">Transmembrane</keyword>
<evidence type="ECO:0000256" key="1">
    <source>
        <dbReference type="SAM" id="Phobius"/>
    </source>
</evidence>
<reference evidence="2 3" key="1">
    <citation type="journal article" date="2024" name="G3 (Bethesda)">
        <title>Genome assembly of Hibiscus sabdariffa L. provides insights into metabolisms of medicinal natural products.</title>
        <authorList>
            <person name="Kim T."/>
        </authorList>
    </citation>
    <scope>NUCLEOTIDE SEQUENCE [LARGE SCALE GENOMIC DNA]</scope>
    <source>
        <strain evidence="2">TK-2024</strain>
        <tissue evidence="2">Old leaves</tissue>
    </source>
</reference>
<dbReference type="PANTHER" id="PTHR36617:SF5">
    <property type="entry name" value="OS05G0421675 PROTEIN"/>
    <property type="match status" value="1"/>
</dbReference>
<organism evidence="2 3">
    <name type="scientific">Hibiscus sabdariffa</name>
    <name type="common">roselle</name>
    <dbReference type="NCBI Taxonomy" id="183260"/>
    <lineage>
        <taxon>Eukaryota</taxon>
        <taxon>Viridiplantae</taxon>
        <taxon>Streptophyta</taxon>
        <taxon>Embryophyta</taxon>
        <taxon>Tracheophyta</taxon>
        <taxon>Spermatophyta</taxon>
        <taxon>Magnoliopsida</taxon>
        <taxon>eudicotyledons</taxon>
        <taxon>Gunneridae</taxon>
        <taxon>Pentapetalae</taxon>
        <taxon>rosids</taxon>
        <taxon>malvids</taxon>
        <taxon>Malvales</taxon>
        <taxon>Malvaceae</taxon>
        <taxon>Malvoideae</taxon>
        <taxon>Hibiscus</taxon>
    </lineage>
</organism>
<evidence type="ECO:0000313" key="2">
    <source>
        <dbReference type="EMBL" id="KAK8558791.1"/>
    </source>
</evidence>
<accession>A0ABR2EG04</accession>
<evidence type="ECO:0000313" key="3">
    <source>
        <dbReference type="Proteomes" id="UP001472677"/>
    </source>
</evidence>
<keyword evidence="1" id="KW-1133">Transmembrane helix</keyword>
<name>A0ABR2EG04_9ROSI</name>
<dbReference type="PANTHER" id="PTHR36617">
    <property type="entry name" value="PROTEIN, PUTATIVE-RELATED"/>
    <property type="match status" value="1"/>
</dbReference>
<feature type="transmembrane region" description="Helical" evidence="1">
    <location>
        <begin position="49"/>
        <end position="70"/>
    </location>
</feature>
<sequence length="221" mass="25311">MASLRFLPHRESTAEPRGMSTGGSSGSISSSFCLSDVFFSQKMNVHENVVRILLLSQLYGFFAILLRFLYLCTRKALDAFTNKTQSLPYQAREPLTRTNILAVKIHWQIYSHHRSPSKYTGKFIRTTVLESLAPNNDPFLSNIKLQVGDCKLLDFWSDKWIENACLKELFPRISALATNKIGKVANFGHCEETVRRWDVSLRRPLFDCELGVWEAFIQSLE</sequence>
<dbReference type="Proteomes" id="UP001472677">
    <property type="component" value="Unassembled WGS sequence"/>
</dbReference>
<gene>
    <name evidence="2" type="ORF">V6N12_042087</name>
</gene>
<protein>
    <submittedName>
        <fullName evidence="2">Uncharacterized protein</fullName>
    </submittedName>
</protein>
<comment type="caution">
    <text evidence="2">The sequence shown here is derived from an EMBL/GenBank/DDBJ whole genome shotgun (WGS) entry which is preliminary data.</text>
</comment>